<comment type="caution">
    <text evidence="1">The sequence shown here is derived from an EMBL/GenBank/DDBJ whole genome shotgun (WGS) entry which is preliminary data.</text>
</comment>
<sequence length="130" mass="15323">MGLSPIPRKCTGKDFASYFESNISLPLLEIRKWENLFTFTKDLFQWEIIPRNSSRFFEGLQQELSRDVQMAGIEGATFATIVDRALTAEQVEQKILRALELQRQTFNDNQDRSWKSKFQKKRSFYTVFTQ</sequence>
<evidence type="ECO:0000313" key="1">
    <source>
        <dbReference type="EMBL" id="KAL2462052.1"/>
    </source>
</evidence>
<dbReference type="AlphaFoldDB" id="A0ABD1PEH6"/>
<accession>A0ABD1PEH6</accession>
<proteinExistence type="predicted"/>
<gene>
    <name evidence="1" type="ORF">Adt_45472</name>
</gene>
<protein>
    <submittedName>
        <fullName evidence="1">Uncharacterized protein</fullName>
    </submittedName>
</protein>
<organism evidence="1 2">
    <name type="scientific">Abeliophyllum distichum</name>
    <dbReference type="NCBI Taxonomy" id="126358"/>
    <lineage>
        <taxon>Eukaryota</taxon>
        <taxon>Viridiplantae</taxon>
        <taxon>Streptophyta</taxon>
        <taxon>Embryophyta</taxon>
        <taxon>Tracheophyta</taxon>
        <taxon>Spermatophyta</taxon>
        <taxon>Magnoliopsida</taxon>
        <taxon>eudicotyledons</taxon>
        <taxon>Gunneridae</taxon>
        <taxon>Pentapetalae</taxon>
        <taxon>asterids</taxon>
        <taxon>lamiids</taxon>
        <taxon>Lamiales</taxon>
        <taxon>Oleaceae</taxon>
        <taxon>Forsythieae</taxon>
        <taxon>Abeliophyllum</taxon>
    </lineage>
</organism>
<evidence type="ECO:0000313" key="2">
    <source>
        <dbReference type="Proteomes" id="UP001604336"/>
    </source>
</evidence>
<keyword evidence="2" id="KW-1185">Reference proteome</keyword>
<dbReference type="EMBL" id="JBFOLK010000014">
    <property type="protein sequence ID" value="KAL2462052.1"/>
    <property type="molecule type" value="Genomic_DNA"/>
</dbReference>
<dbReference type="Proteomes" id="UP001604336">
    <property type="component" value="Unassembled WGS sequence"/>
</dbReference>
<reference evidence="2" key="1">
    <citation type="submission" date="2024-07" db="EMBL/GenBank/DDBJ databases">
        <title>Two chromosome-level genome assemblies of Korean endemic species Abeliophyllum distichum and Forsythia ovata (Oleaceae).</title>
        <authorList>
            <person name="Jang H."/>
        </authorList>
    </citation>
    <scope>NUCLEOTIDE SEQUENCE [LARGE SCALE GENOMIC DNA]</scope>
</reference>
<name>A0ABD1PEH6_9LAMI</name>